<dbReference type="Proteomes" id="UP000002899">
    <property type="component" value="Chromosome IV"/>
</dbReference>
<keyword evidence="3" id="KW-0963">Cytoplasm</keyword>
<dbReference type="GO" id="GO:0016887">
    <property type="term" value="F:ATP hydrolysis activity"/>
    <property type="evidence" value="ECO:0007669"/>
    <property type="project" value="InterPro"/>
</dbReference>
<dbReference type="VEuPathDB" id="PiroplasmaDB:BmR1_04g07275"/>
<gene>
    <name evidence="8" type="ORF">BmR1_04g07275</name>
</gene>
<organism evidence="8 9">
    <name type="scientific">Babesia microti (strain RI)</name>
    <dbReference type="NCBI Taxonomy" id="1133968"/>
    <lineage>
        <taxon>Eukaryota</taxon>
        <taxon>Sar</taxon>
        <taxon>Alveolata</taxon>
        <taxon>Apicomplexa</taxon>
        <taxon>Aconoidasida</taxon>
        <taxon>Piroplasmida</taxon>
        <taxon>Babesiidae</taxon>
        <taxon>Babesia</taxon>
    </lineage>
</organism>
<dbReference type="InterPro" id="IPR003593">
    <property type="entry name" value="AAA+_ATPase"/>
</dbReference>
<dbReference type="KEGG" id="bmic:BmR1_04g07275"/>
<dbReference type="GeneID" id="24426101"/>
<evidence type="ECO:0000256" key="5">
    <source>
        <dbReference type="ARBA" id="ARBA00022840"/>
    </source>
</evidence>
<dbReference type="Gene3D" id="1.10.8.60">
    <property type="match status" value="1"/>
</dbReference>
<dbReference type="InterPro" id="IPR041569">
    <property type="entry name" value="AAA_lid_3"/>
</dbReference>
<keyword evidence="4" id="KW-0547">Nucleotide-binding</keyword>
<dbReference type="SMART" id="SM00382">
    <property type="entry name" value="AAA"/>
    <property type="match status" value="1"/>
</dbReference>
<reference evidence="8 9" key="2">
    <citation type="journal article" date="2013" name="PLoS ONE">
        <title>Whole genome mapping and re-organization of the nuclear and mitochondrial genomes of Babesia microti isolates.</title>
        <authorList>
            <person name="Cornillot E."/>
            <person name="Dassouli A."/>
            <person name="Garg A."/>
            <person name="Pachikara N."/>
            <person name="Randazzo S."/>
            <person name="Depoix D."/>
            <person name="Carcy B."/>
            <person name="Delbecq S."/>
            <person name="Frutos R."/>
            <person name="Silva J.C."/>
            <person name="Sutton R."/>
            <person name="Krause P.J."/>
            <person name="Mamoun C.B."/>
        </authorList>
    </citation>
    <scope>NUCLEOTIDE SEQUENCE [LARGE SCALE GENOMIC DNA]</scope>
    <source>
        <strain evidence="8 9">RI</strain>
    </source>
</reference>
<dbReference type="GO" id="GO:0005737">
    <property type="term" value="C:cytoplasm"/>
    <property type="evidence" value="ECO:0007669"/>
    <property type="project" value="UniProtKB-SubCell"/>
</dbReference>
<reference evidence="8 9" key="1">
    <citation type="journal article" date="2012" name="Nucleic Acids Res.">
        <title>Sequencing of the smallest Apicomplexan genome from the human pathogen Babesia microti.</title>
        <authorList>
            <person name="Cornillot E."/>
            <person name="Hadj-Kaddour K."/>
            <person name="Dassouli A."/>
            <person name="Noel B."/>
            <person name="Ranwez V."/>
            <person name="Vacherie B."/>
            <person name="Augagneur Y."/>
            <person name="Bres V."/>
            <person name="Duclos A."/>
            <person name="Randazzo S."/>
            <person name="Carcy B."/>
            <person name="Debierre-Grockiego F."/>
            <person name="Delbecq S."/>
            <person name="Moubri-Menage K."/>
            <person name="Shams-Eldin H."/>
            <person name="Usmani-Brown S."/>
            <person name="Bringaud F."/>
            <person name="Wincker P."/>
            <person name="Vivares C.P."/>
            <person name="Schwarz R.T."/>
            <person name="Schetters T.P."/>
            <person name="Krause P.J."/>
            <person name="Gorenflot A."/>
            <person name="Berry V."/>
            <person name="Barbe V."/>
            <person name="Ben Mamoun C."/>
        </authorList>
    </citation>
    <scope>NUCLEOTIDE SEQUENCE [LARGE SCALE GENOMIC DNA]</scope>
    <source>
        <strain evidence="8 9">RI</strain>
    </source>
</reference>
<feature type="compositionally biased region" description="Polar residues" evidence="6">
    <location>
        <begin position="225"/>
        <end position="240"/>
    </location>
</feature>
<dbReference type="Pfam" id="PF17862">
    <property type="entry name" value="AAA_lid_3"/>
    <property type="match status" value="1"/>
</dbReference>
<evidence type="ECO:0000256" key="4">
    <source>
        <dbReference type="ARBA" id="ARBA00022741"/>
    </source>
</evidence>
<feature type="region of interest" description="Disordered" evidence="6">
    <location>
        <begin position="225"/>
        <end position="265"/>
    </location>
</feature>
<evidence type="ECO:0000256" key="6">
    <source>
        <dbReference type="SAM" id="MobiDB-lite"/>
    </source>
</evidence>
<evidence type="ECO:0000259" key="7">
    <source>
        <dbReference type="SMART" id="SM00382"/>
    </source>
</evidence>
<evidence type="ECO:0000256" key="1">
    <source>
        <dbReference type="ARBA" id="ARBA00004496"/>
    </source>
</evidence>
<evidence type="ECO:0000256" key="2">
    <source>
        <dbReference type="ARBA" id="ARBA00006914"/>
    </source>
</evidence>
<reference evidence="8 9" key="3">
    <citation type="journal article" date="2016" name="Sci. Rep.">
        <title>Genome-wide diversity and gene expression profiling of Babesia microti isolates identify polymorphic genes that mediate host-pathogen interactions.</title>
        <authorList>
            <person name="Silva J.C."/>
            <person name="Cornillot E."/>
            <person name="McCracken C."/>
            <person name="Usmani-Brown S."/>
            <person name="Dwivedi A."/>
            <person name="Ifeonu O.O."/>
            <person name="Crabtree J."/>
            <person name="Gotia H.T."/>
            <person name="Virji A.Z."/>
            <person name="Reynes C."/>
            <person name="Colinge J."/>
            <person name="Kumar V."/>
            <person name="Lawres L."/>
            <person name="Pazzi J.E."/>
            <person name="Pablo J.V."/>
            <person name="Hung C."/>
            <person name="Brancato J."/>
            <person name="Kumari P."/>
            <person name="Orvis J."/>
            <person name="Tretina K."/>
            <person name="Chibucos M."/>
            <person name="Ott S."/>
            <person name="Sadzewicz L."/>
            <person name="Sengamalay N."/>
            <person name="Shetty A.C."/>
            <person name="Su Q."/>
            <person name="Tallon L."/>
            <person name="Fraser C.M."/>
            <person name="Frutos R."/>
            <person name="Molina D.M."/>
            <person name="Krause P.J."/>
            <person name="Ben Mamoun C."/>
        </authorList>
    </citation>
    <scope>NUCLEOTIDE SEQUENCE [LARGE SCALE GENOMIC DNA]</scope>
    <source>
        <strain evidence="8 9">RI</strain>
    </source>
</reference>
<evidence type="ECO:0000313" key="9">
    <source>
        <dbReference type="Proteomes" id="UP000002899"/>
    </source>
</evidence>
<dbReference type="EMBL" id="LN871599">
    <property type="protein sequence ID" value="CCF75649.1"/>
    <property type="molecule type" value="Genomic_DNA"/>
</dbReference>
<dbReference type="Gene3D" id="3.40.50.300">
    <property type="entry name" value="P-loop containing nucleotide triphosphate hydrolases"/>
    <property type="match status" value="1"/>
</dbReference>
<dbReference type="GO" id="GO:0005524">
    <property type="term" value="F:ATP binding"/>
    <property type="evidence" value="ECO:0007669"/>
    <property type="project" value="UniProtKB-KW"/>
</dbReference>
<sequence length="650" mass="74238">MTDPSHNLSKCASKIWIEYVENVKDVNEFVNGIFLMQAAVQEYENRYVNADDDGQSLVDAGFKLDLPVQFSMKIAQILLSESPILINGRPCQSVVEGLTNFYLSRLWHKKYNCQSNELFSIFTGNLDGGVGKVDLDDTPQMKLINYLKKDLPKSTIKRLDMRQFEITKEFIDNDSVLKDFVAKNCPNRPIETNLHRDDRLDHFTPFIQYNLKCAQRVIQKTTEMANQSSHFTHNPKSNATRSRRKHSNYNNGNVTNGRKIGNNEEENGMYEQNSYLMQHQFTQMQSMNQQMCRQVIPQKNTQQENFQADEAYNGIKRKEVSNYPGDLLMGTNKRMKVMDPEMEKYESLIGGDISEEIINWVLKMKLSHVEKVLETDIVGLYDVKKMIKDKIIYPILRPDLHKGLHRAPKGILFFGPPGTGKTTLAKWIASQSNATFFEVSPSSITSKYHGETESIIRALFMVAELNAPSVLFIDEVDSVLAKRKDNDEDYSIRMKTQLLQMMDGLTNKTDSIVIVVAATNRPEILDDAGLRRFTRRILIPLPNHESRMLFIRNILTKHQTSSYLKDEHLAEISDKTEGWSGSDLLNLCTKAAEFSYDETIQKHGGIENVPDSSAFRAISIEDLRKSLDHIKPSSLANDKLDDWGSCFGSK</sequence>
<accession>I7I9U5</accession>
<comment type="similarity">
    <text evidence="2">Belongs to the AAA ATPase family.</text>
</comment>
<comment type="subcellular location">
    <subcellularLocation>
        <location evidence="1">Cytoplasm</location>
    </subcellularLocation>
</comment>
<name>I7I9U5_BABMR</name>
<proteinExistence type="inferred from homology"/>
<dbReference type="SUPFAM" id="SSF52540">
    <property type="entry name" value="P-loop containing nucleoside triphosphate hydrolases"/>
    <property type="match status" value="1"/>
</dbReference>
<protein>
    <submittedName>
        <fullName evidence="8">Microtubule-severing ATPase</fullName>
    </submittedName>
</protein>
<dbReference type="PANTHER" id="PTHR23074">
    <property type="entry name" value="AAA DOMAIN-CONTAINING"/>
    <property type="match status" value="1"/>
</dbReference>
<dbReference type="RefSeq" id="XP_012650057.1">
    <property type="nucleotide sequence ID" value="XM_012794603.1"/>
</dbReference>
<evidence type="ECO:0000256" key="3">
    <source>
        <dbReference type="ARBA" id="ARBA00022490"/>
    </source>
</evidence>
<keyword evidence="5" id="KW-0067">ATP-binding</keyword>
<feature type="domain" description="AAA+ ATPase" evidence="7">
    <location>
        <begin position="407"/>
        <end position="543"/>
    </location>
</feature>
<dbReference type="PANTHER" id="PTHR23074:SF17">
    <property type="entry name" value="FIDGETIN-LIKE PROTEIN 1"/>
    <property type="match status" value="1"/>
</dbReference>
<dbReference type="Pfam" id="PF00004">
    <property type="entry name" value="AAA"/>
    <property type="match status" value="1"/>
</dbReference>
<dbReference type="InterPro" id="IPR050304">
    <property type="entry name" value="MT-severing_AAA_ATPase"/>
</dbReference>
<dbReference type="InterPro" id="IPR003959">
    <property type="entry name" value="ATPase_AAA_core"/>
</dbReference>
<keyword evidence="9" id="KW-1185">Reference proteome</keyword>
<dbReference type="AlphaFoldDB" id="I7I9U5"/>
<dbReference type="OrthoDB" id="10251136at2759"/>
<dbReference type="InterPro" id="IPR027417">
    <property type="entry name" value="P-loop_NTPase"/>
</dbReference>
<evidence type="ECO:0000313" key="8">
    <source>
        <dbReference type="EMBL" id="CCF75649.1"/>
    </source>
</evidence>
<dbReference type="FunFam" id="3.40.50.300:FF:001054">
    <property type="entry name" value="ATPase, AAA family, putative"/>
    <property type="match status" value="1"/>
</dbReference>